<accession>A0A081AA90</accession>
<name>A0A081AA90_PHYNI</name>
<proteinExistence type="predicted"/>
<sequence length="106" mass="11519">PSPSLICYPAPSLTDAPSTYSPSEEPSNYPTETPMTTDAPTYAPTSTPTETPVVTYAPTYAPTPTVTYKPTSTPKATNPAGQTNQSPTQGNKSKWYRRLGDFTLWW</sequence>
<feature type="compositionally biased region" description="Polar residues" evidence="1">
    <location>
        <begin position="72"/>
        <end position="92"/>
    </location>
</feature>
<reference evidence="2 3" key="1">
    <citation type="submission" date="2013-11" db="EMBL/GenBank/DDBJ databases">
        <title>The Genome Sequence of Phytophthora parasitica P1976.</title>
        <authorList>
            <consortium name="The Broad Institute Genomics Platform"/>
            <person name="Russ C."/>
            <person name="Tyler B."/>
            <person name="Panabieres F."/>
            <person name="Shan W."/>
            <person name="Tripathy S."/>
            <person name="Grunwald N."/>
            <person name="Machado M."/>
            <person name="Johnson C.S."/>
            <person name="Walker B."/>
            <person name="Young S."/>
            <person name="Zeng Q."/>
            <person name="Gargeya S."/>
            <person name="Fitzgerald M."/>
            <person name="Haas B."/>
            <person name="Abouelleil A."/>
            <person name="Allen A.W."/>
            <person name="Alvarado L."/>
            <person name="Arachchi H.M."/>
            <person name="Berlin A.M."/>
            <person name="Chapman S.B."/>
            <person name="Gainer-Dewar J."/>
            <person name="Goldberg J."/>
            <person name="Griggs A."/>
            <person name="Gujja S."/>
            <person name="Hansen M."/>
            <person name="Howarth C."/>
            <person name="Imamovic A."/>
            <person name="Ireland A."/>
            <person name="Larimer J."/>
            <person name="McCowan C."/>
            <person name="Murphy C."/>
            <person name="Pearson M."/>
            <person name="Poon T.W."/>
            <person name="Priest M."/>
            <person name="Roberts A."/>
            <person name="Saif S."/>
            <person name="Shea T."/>
            <person name="Sisk P."/>
            <person name="Sykes S."/>
            <person name="Wortman J."/>
            <person name="Nusbaum C."/>
            <person name="Birren B."/>
        </authorList>
    </citation>
    <scope>NUCLEOTIDE SEQUENCE [LARGE SCALE GENOMIC DNA]</scope>
    <source>
        <strain evidence="2 3">P1976</strain>
    </source>
</reference>
<organism evidence="2 3">
    <name type="scientific">Phytophthora nicotianae P1976</name>
    <dbReference type="NCBI Taxonomy" id="1317066"/>
    <lineage>
        <taxon>Eukaryota</taxon>
        <taxon>Sar</taxon>
        <taxon>Stramenopiles</taxon>
        <taxon>Oomycota</taxon>
        <taxon>Peronosporomycetes</taxon>
        <taxon>Peronosporales</taxon>
        <taxon>Peronosporaceae</taxon>
        <taxon>Phytophthora</taxon>
    </lineage>
</organism>
<comment type="caution">
    <text evidence="2">The sequence shown here is derived from an EMBL/GenBank/DDBJ whole genome shotgun (WGS) entry which is preliminary data.</text>
</comment>
<evidence type="ECO:0000313" key="2">
    <source>
        <dbReference type="EMBL" id="ETO75801.1"/>
    </source>
</evidence>
<feature type="non-terminal residue" evidence="2">
    <location>
        <position position="1"/>
    </location>
</feature>
<dbReference type="Proteomes" id="UP000028582">
    <property type="component" value="Unassembled WGS sequence"/>
</dbReference>
<feature type="compositionally biased region" description="Polar residues" evidence="1">
    <location>
        <begin position="15"/>
        <end position="39"/>
    </location>
</feature>
<dbReference type="EMBL" id="ANJA01001620">
    <property type="protein sequence ID" value="ETO75801.1"/>
    <property type="molecule type" value="Genomic_DNA"/>
</dbReference>
<evidence type="ECO:0000313" key="3">
    <source>
        <dbReference type="Proteomes" id="UP000028582"/>
    </source>
</evidence>
<dbReference type="AlphaFoldDB" id="A0A081AA90"/>
<feature type="region of interest" description="Disordered" evidence="1">
    <location>
        <begin position="1"/>
        <end position="93"/>
    </location>
</feature>
<feature type="compositionally biased region" description="Low complexity" evidence="1">
    <location>
        <begin position="44"/>
        <end position="71"/>
    </location>
</feature>
<protein>
    <submittedName>
        <fullName evidence="2">Uncharacterized protein</fullName>
    </submittedName>
</protein>
<evidence type="ECO:0000256" key="1">
    <source>
        <dbReference type="SAM" id="MobiDB-lite"/>
    </source>
</evidence>
<gene>
    <name evidence="2" type="ORF">F444_08677</name>
</gene>